<dbReference type="NCBIfam" id="TIGR00149">
    <property type="entry name" value="TIGR00149_YjbQ"/>
    <property type="match status" value="1"/>
</dbReference>
<evidence type="ECO:0008006" key="4">
    <source>
        <dbReference type="Google" id="ProtNLM"/>
    </source>
</evidence>
<organism evidence="2 3">
    <name type="scientific">Candidatus Methanofastidiosum methylothiophilum</name>
    <dbReference type="NCBI Taxonomy" id="1705564"/>
    <lineage>
        <taxon>Archaea</taxon>
        <taxon>Methanobacteriati</taxon>
        <taxon>Methanobacteriota</taxon>
        <taxon>Stenosarchaea group</taxon>
        <taxon>Candidatus Methanofastidiosia</taxon>
        <taxon>Candidatus Methanofastidiosales</taxon>
        <taxon>Candidatus Methanofastidiosaceae</taxon>
        <taxon>Candidatus Methanofastidiosum</taxon>
    </lineage>
</organism>
<comment type="similarity">
    <text evidence="1">Belongs to the UPF0047 family.</text>
</comment>
<dbReference type="EMBL" id="LNGD01000023">
    <property type="protein sequence ID" value="KYC52840.1"/>
    <property type="molecule type" value="Genomic_DNA"/>
</dbReference>
<gene>
    <name evidence="2" type="ORF">AMQ74_00601</name>
</gene>
<comment type="caution">
    <text evidence="2">The sequence shown here is derived from an EMBL/GenBank/DDBJ whole genome shotgun (WGS) entry which is preliminary data.</text>
</comment>
<dbReference type="Gene3D" id="2.60.120.460">
    <property type="entry name" value="YjbQ-like"/>
    <property type="match status" value="1"/>
</dbReference>
<evidence type="ECO:0000313" key="2">
    <source>
        <dbReference type="EMBL" id="KYC52840.1"/>
    </source>
</evidence>
<dbReference type="PROSITE" id="PS01314">
    <property type="entry name" value="UPF0047"/>
    <property type="match status" value="1"/>
</dbReference>
<accession>A0A150J6K2</accession>
<dbReference type="InterPro" id="IPR035917">
    <property type="entry name" value="YjbQ-like_sf"/>
</dbReference>
<dbReference type="SUPFAM" id="SSF111038">
    <property type="entry name" value="YjbQ-like"/>
    <property type="match status" value="1"/>
</dbReference>
<evidence type="ECO:0000313" key="3">
    <source>
        <dbReference type="Proteomes" id="UP000075578"/>
    </source>
</evidence>
<dbReference type="PANTHER" id="PTHR30615">
    <property type="entry name" value="UNCHARACTERIZED PROTEIN YJBQ-RELATED"/>
    <property type="match status" value="1"/>
</dbReference>
<evidence type="ECO:0000256" key="1">
    <source>
        <dbReference type="ARBA" id="ARBA00005534"/>
    </source>
</evidence>
<dbReference type="Proteomes" id="UP000075578">
    <property type="component" value="Unassembled WGS sequence"/>
</dbReference>
<protein>
    <recommendedName>
        <fullName evidence="4">Secondary thiamine-phosphate synthase enzyme</fullName>
    </recommendedName>
</protein>
<dbReference type="PATRIC" id="fig|1705564.3.peg.614"/>
<dbReference type="AlphaFoldDB" id="A0A150J6K2"/>
<reference evidence="2 3" key="1">
    <citation type="journal article" date="2016" name="ISME J.">
        <title>Chasing the elusive Euryarchaeota class WSA2: genomes reveal a uniquely fastidious methyl-reducing methanogen.</title>
        <authorList>
            <person name="Nobu M.K."/>
            <person name="Narihiro T."/>
            <person name="Kuroda K."/>
            <person name="Mei R."/>
            <person name="Liu W.T."/>
        </authorList>
    </citation>
    <scope>NUCLEOTIDE SEQUENCE [LARGE SCALE GENOMIC DNA]</scope>
    <source>
        <strain evidence="2">U1lsi0528_Bin089</strain>
    </source>
</reference>
<dbReference type="PIRSF" id="PIRSF004681">
    <property type="entry name" value="UCP004681"/>
    <property type="match status" value="1"/>
</dbReference>
<sequence length="132" mass="14875">MFYTINLKTKRRIEAVEIKNHINKIILESKFSSGLCFIYSPHTTSAIMINESFDPAVVDDINYFLSKLAPKEGDYNHLEGNSDAHIKSSLIGPSKTVIVENGRLVLGTWQGIFFLEFDGPRTRTVNVKLIEG</sequence>
<name>A0A150J6K2_9EURY</name>
<dbReference type="Pfam" id="PF01894">
    <property type="entry name" value="YjbQ"/>
    <property type="match status" value="1"/>
</dbReference>
<proteinExistence type="inferred from homology"/>
<dbReference type="InterPro" id="IPR001602">
    <property type="entry name" value="UPF0047_YjbQ-like"/>
</dbReference>
<dbReference type="PANTHER" id="PTHR30615:SF8">
    <property type="entry name" value="UPF0047 PROTEIN C4A8.02C"/>
    <property type="match status" value="1"/>
</dbReference>